<feature type="transmembrane region" description="Helical" evidence="9">
    <location>
        <begin position="1234"/>
        <end position="1254"/>
    </location>
</feature>
<feature type="transmembrane region" description="Helical" evidence="9">
    <location>
        <begin position="500"/>
        <end position="526"/>
    </location>
</feature>
<dbReference type="InterPro" id="IPR034003">
    <property type="entry name" value="ABCG_PDR_2"/>
</dbReference>
<evidence type="ECO:0000256" key="7">
    <source>
        <dbReference type="ARBA" id="ARBA00022989"/>
    </source>
</evidence>
<reference evidence="11 12" key="1">
    <citation type="submission" date="2024-01" db="EMBL/GenBank/DDBJ databases">
        <title>A draft genome for the cacao thread blight pathogen Marasmiellus scandens.</title>
        <authorList>
            <person name="Baruah I.K."/>
            <person name="Leung J."/>
            <person name="Bukari Y."/>
            <person name="Amoako-Attah I."/>
            <person name="Meinhardt L.W."/>
            <person name="Bailey B.A."/>
            <person name="Cohen S.P."/>
        </authorList>
    </citation>
    <scope>NUCLEOTIDE SEQUENCE [LARGE SCALE GENOMIC DNA]</scope>
    <source>
        <strain evidence="11 12">GH-19</strain>
    </source>
</reference>
<feature type="transmembrane region" description="Helical" evidence="9">
    <location>
        <begin position="459"/>
        <end position="479"/>
    </location>
</feature>
<evidence type="ECO:0000256" key="5">
    <source>
        <dbReference type="ARBA" id="ARBA00022741"/>
    </source>
</evidence>
<sequence>MERATSPEDFDFGKSFRSFLQRRTEHNVLSRELGVLFENLTVVGAGSTTTYQLTFESFFNPKHIYDIVKEFVSPPKRNILTGFDGVVFPGEMLIVLGRPGSGCSTFLKILANQRQGYHSVQGDIHFGAFNSEDIAQNFRGDVSYCPEDDVHFPTLTVDETLHFAARTRAPNVLGSCPSKPRFLSEFVEVLSNVLGLAHVRQTVVGNEALRGVSGGEKKRVSVGEMLASRSVIGSWDNTTRGLDSYTALELLRGFRTATELGRLTTIMALYQAGDSLYDVFDKTCVLYEGQMVYFGPAHLARQYFIDIGFQPAPRQTTSDFLVSVTDPNERTIRQGFDEIAPRTAQEFADRFRNSDLGRQNREEMDQYRKAILENGEGKGKYRESVAQEKSSFLKSSSSFTVSLLAQLLALMTRRVQILKGARSDQFLIFASYVIFGIVLGTVYYNSPESTVAYFSRAGALFYTVLFITLSSMSEIPILFSQRPIVIRQYKAAMYEPFLEALAQTLVDLPISFITTGVYSCIIYFMVGLQTSAGQFFTFFVTLFALAVTMKVFVRSLSAAVGSPAPAQTIAGVALLALILYTGFALPRPSMIGGLRWITYLNPMRWGFEIIMSNEFHTLNGTCSSLVPQGPGYENVSLANQACATLGSLPGQLTVDGNAYIGLSYQYSYSNTWRNLGIVFAYGVFFLILLLVFTEVNTWIATEKAITYFKRTSSVKLDKPKEDEEAGHVYLEKPIVSAPPRRDANDKEAFSAKRILTWTDLKYEVPVGNGQTRRLLDDVSGYVPPSRLTALMGSSGAGKTTLLNVLAQRTSVGVVTGDILVDGRDLPLDFRTQTGYCQQLDVHLPSSTVREALLFSAKLRQPAHVPMSEKEAYVNTVLRMCGLENYEHAIIGSLNVEMRKRTTIGVELAAKPELLLFLDEPTSGLDSQSAWAILEFLRHLADQGQSILCTIHQPSAQLFNMFDRILLLEKGGRTVYQGEIGENGQILINYFERNGGRPCSSDENPAEYMLDVIGAGSNTRIGAEIDWHKLWKNSEEKQQLDREIVQILESKQQISNRDSATSEPREFATNWFTQITMLLRRDFERHWRDPIYLMNKLMLNLIGGLFMGFTFFQAKDTLQGTQNKVFATFMSFIISAPIGDQIHIPFIQTRNIYEIRERASRIYSWTALTTAQLITETMFNVVGSTVYFVIWYWIVGLPTDRAGYSYLMMGFSFPFFYTTFVLSLAAMAPSSLIASLLYFSLFTFAVTFTGMLQPYTRLGWWKWMYRVNPFTYLVEGFVGQAVGHAQLTCAEQELVQIIPPSGVSCNQYLDPFVSFAGGYLVDAGNGASNCLYCAARTTDQFLKANFNIEYSHHWRNLGFVWVYVGFNVVAIFALTWLFRIRKSGIPGIKKLFGQREGGEMQ</sequence>
<dbReference type="InterPro" id="IPR034001">
    <property type="entry name" value="ABCG_PDR_1"/>
</dbReference>
<comment type="caution">
    <text evidence="11">The sequence shown here is derived from an EMBL/GenBank/DDBJ whole genome shotgun (WGS) entry which is preliminary data.</text>
</comment>
<dbReference type="InterPro" id="IPR003593">
    <property type="entry name" value="AAA+_ATPase"/>
</dbReference>
<evidence type="ECO:0000313" key="11">
    <source>
        <dbReference type="EMBL" id="KAK7445717.1"/>
    </source>
</evidence>
<dbReference type="Pfam" id="PF06422">
    <property type="entry name" value="PDR_CDR"/>
    <property type="match status" value="2"/>
</dbReference>
<feature type="transmembrane region" description="Helical" evidence="9">
    <location>
        <begin position="1359"/>
        <end position="1379"/>
    </location>
</feature>
<dbReference type="GO" id="GO:0005524">
    <property type="term" value="F:ATP binding"/>
    <property type="evidence" value="ECO:0007669"/>
    <property type="project" value="UniProtKB-KW"/>
</dbReference>
<feature type="transmembrane region" description="Helical" evidence="9">
    <location>
        <begin position="1167"/>
        <end position="1193"/>
    </location>
</feature>
<dbReference type="SMART" id="SM00382">
    <property type="entry name" value="AAA"/>
    <property type="match status" value="2"/>
</dbReference>
<feature type="transmembrane region" description="Helical" evidence="9">
    <location>
        <begin position="1125"/>
        <end position="1146"/>
    </location>
</feature>
<evidence type="ECO:0000256" key="2">
    <source>
        <dbReference type="ARBA" id="ARBA00006012"/>
    </source>
</evidence>
<feature type="domain" description="ABC transporter" evidence="10">
    <location>
        <begin position="755"/>
        <end position="994"/>
    </location>
</feature>
<evidence type="ECO:0000256" key="1">
    <source>
        <dbReference type="ARBA" id="ARBA00004141"/>
    </source>
</evidence>
<feature type="transmembrane region" description="Helical" evidence="9">
    <location>
        <begin position="565"/>
        <end position="585"/>
    </location>
</feature>
<dbReference type="InterPro" id="IPR010929">
    <property type="entry name" value="PDR_CDR_ABC"/>
</dbReference>
<dbReference type="InterPro" id="IPR027417">
    <property type="entry name" value="P-loop_NTPase"/>
</dbReference>
<dbReference type="Gene3D" id="3.40.50.300">
    <property type="entry name" value="P-loop containing nucleotide triphosphate hydrolases"/>
    <property type="match status" value="2"/>
</dbReference>
<comment type="similarity">
    <text evidence="2">Belongs to the ABC transporter superfamily. ABCG family. PDR (TC 3.A.1.205) subfamily.</text>
</comment>
<evidence type="ECO:0000256" key="3">
    <source>
        <dbReference type="ARBA" id="ARBA00022448"/>
    </source>
</evidence>
<feature type="transmembrane region" description="Helical" evidence="9">
    <location>
        <begin position="1205"/>
        <end position="1227"/>
    </location>
</feature>
<feature type="transmembrane region" description="Helical" evidence="9">
    <location>
        <begin position="678"/>
        <end position="700"/>
    </location>
</feature>
<organism evidence="11 12">
    <name type="scientific">Marasmiellus scandens</name>
    <dbReference type="NCBI Taxonomy" id="2682957"/>
    <lineage>
        <taxon>Eukaryota</taxon>
        <taxon>Fungi</taxon>
        <taxon>Dikarya</taxon>
        <taxon>Basidiomycota</taxon>
        <taxon>Agaricomycotina</taxon>
        <taxon>Agaricomycetes</taxon>
        <taxon>Agaricomycetidae</taxon>
        <taxon>Agaricales</taxon>
        <taxon>Marasmiineae</taxon>
        <taxon>Omphalotaceae</taxon>
        <taxon>Marasmiellus</taxon>
    </lineage>
</organism>
<keyword evidence="6 11" id="KW-0067">ATP-binding</keyword>
<feature type="transmembrane region" description="Helical" evidence="9">
    <location>
        <begin position="1096"/>
        <end position="1113"/>
    </location>
</feature>
<evidence type="ECO:0000256" key="4">
    <source>
        <dbReference type="ARBA" id="ARBA00022692"/>
    </source>
</evidence>
<dbReference type="PANTHER" id="PTHR19241">
    <property type="entry name" value="ATP-BINDING CASSETTE TRANSPORTER"/>
    <property type="match status" value="1"/>
</dbReference>
<protein>
    <submittedName>
        <fullName evidence="11">ATP-binding cassette transporter snq2</fullName>
    </submittedName>
</protein>
<dbReference type="CDD" id="cd03232">
    <property type="entry name" value="ABCG_PDR_domain2"/>
    <property type="match status" value="1"/>
</dbReference>
<evidence type="ECO:0000256" key="6">
    <source>
        <dbReference type="ARBA" id="ARBA00022840"/>
    </source>
</evidence>
<dbReference type="InterPro" id="IPR003439">
    <property type="entry name" value="ABC_transporter-like_ATP-bd"/>
</dbReference>
<evidence type="ECO:0000313" key="12">
    <source>
        <dbReference type="Proteomes" id="UP001498398"/>
    </source>
</evidence>
<dbReference type="InterPro" id="IPR043926">
    <property type="entry name" value="ABCG_dom"/>
</dbReference>
<keyword evidence="12" id="KW-1185">Reference proteome</keyword>
<dbReference type="EMBL" id="JBANRG010000046">
    <property type="protein sequence ID" value="KAK7445717.1"/>
    <property type="molecule type" value="Genomic_DNA"/>
</dbReference>
<gene>
    <name evidence="11" type="primary">SNQ2_8</name>
    <name evidence="11" type="ORF">VKT23_014712</name>
</gene>
<dbReference type="InterPro" id="IPR029481">
    <property type="entry name" value="ABC_trans_N"/>
</dbReference>
<dbReference type="Proteomes" id="UP001498398">
    <property type="component" value="Unassembled WGS sequence"/>
</dbReference>
<dbReference type="Pfam" id="PF00005">
    <property type="entry name" value="ABC_tran"/>
    <property type="match status" value="2"/>
</dbReference>
<keyword evidence="8 9" id="KW-0472">Membrane</keyword>
<keyword evidence="7 9" id="KW-1133">Transmembrane helix</keyword>
<dbReference type="CDD" id="cd03233">
    <property type="entry name" value="ABCG_PDR_domain1"/>
    <property type="match status" value="1"/>
</dbReference>
<dbReference type="InterPro" id="IPR013525">
    <property type="entry name" value="ABC2_TM"/>
</dbReference>
<name>A0ABR1IZU3_9AGAR</name>
<dbReference type="SUPFAM" id="SSF52540">
    <property type="entry name" value="P-loop containing nucleoside triphosphate hydrolases"/>
    <property type="match status" value="2"/>
</dbReference>
<comment type="subcellular location">
    <subcellularLocation>
        <location evidence="1">Membrane</location>
        <topology evidence="1">Multi-pass membrane protein</topology>
    </subcellularLocation>
</comment>
<proteinExistence type="inferred from homology"/>
<evidence type="ECO:0000259" key="10">
    <source>
        <dbReference type="PROSITE" id="PS50893"/>
    </source>
</evidence>
<keyword evidence="3" id="KW-0813">Transport</keyword>
<accession>A0ABR1IZU3</accession>
<keyword evidence="5" id="KW-0547">Nucleotide-binding</keyword>
<dbReference type="PROSITE" id="PS50893">
    <property type="entry name" value="ABC_TRANSPORTER_2"/>
    <property type="match status" value="2"/>
</dbReference>
<feature type="transmembrane region" description="Helical" evidence="9">
    <location>
        <begin position="424"/>
        <end position="444"/>
    </location>
</feature>
<dbReference type="PROSITE" id="PS00211">
    <property type="entry name" value="ABC_TRANSPORTER_1"/>
    <property type="match status" value="1"/>
</dbReference>
<dbReference type="Pfam" id="PF14510">
    <property type="entry name" value="ABC_trans_N"/>
    <property type="match status" value="1"/>
</dbReference>
<feature type="domain" description="ABC transporter" evidence="10">
    <location>
        <begin position="62"/>
        <end position="313"/>
    </location>
</feature>
<evidence type="ECO:0000256" key="9">
    <source>
        <dbReference type="SAM" id="Phobius"/>
    </source>
</evidence>
<dbReference type="InterPro" id="IPR017871">
    <property type="entry name" value="ABC_transporter-like_CS"/>
</dbReference>
<dbReference type="Pfam" id="PF01061">
    <property type="entry name" value="ABC2_membrane"/>
    <property type="match status" value="2"/>
</dbReference>
<evidence type="ECO:0000256" key="8">
    <source>
        <dbReference type="ARBA" id="ARBA00023136"/>
    </source>
</evidence>
<dbReference type="Pfam" id="PF19055">
    <property type="entry name" value="ABC2_membrane_7"/>
    <property type="match status" value="1"/>
</dbReference>
<feature type="transmembrane region" description="Helical" evidence="9">
    <location>
        <begin position="532"/>
        <end position="553"/>
    </location>
</feature>
<keyword evidence="4 9" id="KW-0812">Transmembrane</keyword>